<dbReference type="PROSITE" id="PS50943">
    <property type="entry name" value="HTH_CROC1"/>
    <property type="match status" value="1"/>
</dbReference>
<dbReference type="InterPro" id="IPR041413">
    <property type="entry name" value="MLTR_LBD"/>
</dbReference>
<evidence type="ECO:0000313" key="2">
    <source>
        <dbReference type="EMBL" id="OPC79816.1"/>
    </source>
</evidence>
<feature type="domain" description="HTH cro/C1-type" evidence="1">
    <location>
        <begin position="36"/>
        <end position="89"/>
    </location>
</feature>
<dbReference type="InterPro" id="IPR010982">
    <property type="entry name" value="Lambda_DNA-bd_dom_sf"/>
</dbReference>
<comment type="caution">
    <text evidence="2">The sequence shown here is derived from an EMBL/GenBank/DDBJ whole genome shotgun (WGS) entry which is preliminary data.</text>
</comment>
<dbReference type="Pfam" id="PF17765">
    <property type="entry name" value="MLTR_LBD"/>
    <property type="match status" value="1"/>
</dbReference>
<sequence>MNATSTDTSFEQLGGFLRACRARVGPEEVGLPVFGRKRRVAGLRREEVAQLAGVSVDYYVRLEQGRGQHVSDAVLDAIGRVLRLDPTEYAHMWDLARPTRVSVRRPAPSTARPGVQVLLDRIDAPTFVLGRCMDVVAWNALADALMGLSAMAPHARNMARHAFLAPDAHTFYPEWEEVAADTVGYLRLDAARHPGDTRMAAFVEELSAGNPRFRPLWDAHQVAEKTHGTKRLRPAGGDPVDITYETLSLPGDPDLLLVVYTTGPRAEPVHAKAGAALGRV</sequence>
<protein>
    <submittedName>
        <fullName evidence="2">Transcriptional regulator</fullName>
    </submittedName>
</protein>
<dbReference type="AlphaFoldDB" id="A0A1T3NSP8"/>
<dbReference type="SMART" id="SM00530">
    <property type="entry name" value="HTH_XRE"/>
    <property type="match status" value="1"/>
</dbReference>
<dbReference type="SUPFAM" id="SSF47413">
    <property type="entry name" value="lambda repressor-like DNA-binding domains"/>
    <property type="match status" value="1"/>
</dbReference>
<keyword evidence="3" id="KW-1185">Reference proteome</keyword>
<evidence type="ECO:0000259" key="1">
    <source>
        <dbReference type="PROSITE" id="PS50943"/>
    </source>
</evidence>
<dbReference type="InterPro" id="IPR001387">
    <property type="entry name" value="Cro/C1-type_HTH"/>
</dbReference>
<dbReference type="Gene3D" id="1.10.260.40">
    <property type="entry name" value="lambda repressor-like DNA-binding domains"/>
    <property type="match status" value="1"/>
</dbReference>
<dbReference type="CDD" id="cd00093">
    <property type="entry name" value="HTH_XRE"/>
    <property type="match status" value="1"/>
</dbReference>
<evidence type="ECO:0000313" key="3">
    <source>
        <dbReference type="Proteomes" id="UP000190037"/>
    </source>
</evidence>
<dbReference type="Pfam" id="PF13560">
    <property type="entry name" value="HTH_31"/>
    <property type="match status" value="1"/>
</dbReference>
<dbReference type="OrthoDB" id="3542608at2"/>
<accession>A0A1T3NSP8</accession>
<dbReference type="EMBL" id="MWQN01000001">
    <property type="protein sequence ID" value="OPC79816.1"/>
    <property type="molecule type" value="Genomic_DNA"/>
</dbReference>
<name>A0A1T3NSP8_9ACTN</name>
<dbReference type="PANTHER" id="PTHR35010:SF2">
    <property type="entry name" value="BLL4672 PROTEIN"/>
    <property type="match status" value="1"/>
</dbReference>
<dbReference type="RefSeq" id="WP_078974086.1">
    <property type="nucleotide sequence ID" value="NZ_MWQN01000001.1"/>
</dbReference>
<organism evidence="2 3">
    <name type="scientific">Embleya scabrispora</name>
    <dbReference type="NCBI Taxonomy" id="159449"/>
    <lineage>
        <taxon>Bacteria</taxon>
        <taxon>Bacillati</taxon>
        <taxon>Actinomycetota</taxon>
        <taxon>Actinomycetes</taxon>
        <taxon>Kitasatosporales</taxon>
        <taxon>Streptomycetaceae</taxon>
        <taxon>Embleya</taxon>
    </lineage>
</organism>
<proteinExistence type="predicted"/>
<dbReference type="Gene3D" id="3.30.450.180">
    <property type="match status" value="1"/>
</dbReference>
<reference evidence="2 3" key="1">
    <citation type="submission" date="2017-03" db="EMBL/GenBank/DDBJ databases">
        <title>Draft genome sequence of Streptomyces scabrisporus NF3, endophyte isolated from Amphipterygium adstringens.</title>
        <authorList>
            <person name="Vazquez M."/>
            <person name="Ceapa C.D."/>
            <person name="Rodriguez Luna D."/>
            <person name="Sanchez Esquivel S."/>
        </authorList>
    </citation>
    <scope>NUCLEOTIDE SEQUENCE [LARGE SCALE GENOMIC DNA]</scope>
    <source>
        <strain evidence="2 3">NF3</strain>
    </source>
</reference>
<dbReference type="Proteomes" id="UP000190037">
    <property type="component" value="Unassembled WGS sequence"/>
</dbReference>
<dbReference type="STRING" id="159449.B4N89_01640"/>
<dbReference type="GO" id="GO:0003677">
    <property type="term" value="F:DNA binding"/>
    <property type="evidence" value="ECO:0007669"/>
    <property type="project" value="InterPro"/>
</dbReference>
<dbReference type="PANTHER" id="PTHR35010">
    <property type="entry name" value="BLL4672 PROTEIN-RELATED"/>
    <property type="match status" value="1"/>
</dbReference>
<gene>
    <name evidence="2" type="ORF">B4N89_01640</name>
</gene>